<reference evidence="3" key="2">
    <citation type="submission" date="2020-09" db="EMBL/GenBank/DDBJ databases">
        <authorList>
            <person name="Sun Q."/>
            <person name="Ohkuma M."/>
        </authorList>
    </citation>
    <scope>NUCLEOTIDE SEQUENCE</scope>
    <source>
        <strain evidence="3">JCM 3051</strain>
    </source>
</reference>
<keyword evidence="4" id="KW-1185">Reference proteome</keyword>
<dbReference type="Proteomes" id="UP000655589">
    <property type="component" value="Unassembled WGS sequence"/>
</dbReference>
<dbReference type="Gene3D" id="3.20.20.70">
    <property type="entry name" value="Aldolase class I"/>
    <property type="match status" value="1"/>
</dbReference>
<dbReference type="InterPro" id="IPR050246">
    <property type="entry name" value="Class_II_FBP_aldolase"/>
</dbReference>
<sequence length="277" mass="28059">MTLARTGDLVGGPGAVLAFNVITLEHAEGIADGLSAAGVGGILQVSENAVRFHGGRMAALVAACREVAAAADVPVSVHLDHVQDLALARDVVAEAGRLGISSLMVDAAHLSYEDNVATTAELATAGHAQGLWVEAELGEIGGKDGAHAPGVRTDPDEAASFVAGTGVDGLAVAVGSSHAMTTATARLDHDLIARLAERLPVPLVLHGSSGVPVDGLRAAVAAGIRKINVGTALNVGYTAQVRRYLAGDEKVTDPRKYLAGARDAVRDTVRELAGALA</sequence>
<evidence type="ECO:0000256" key="1">
    <source>
        <dbReference type="PIRSR" id="PIRSR001359-1"/>
    </source>
</evidence>
<reference evidence="3" key="1">
    <citation type="journal article" date="2014" name="Int. J. Syst. Evol. Microbiol.">
        <title>Complete genome sequence of Corynebacterium casei LMG S-19264T (=DSM 44701T), isolated from a smear-ripened cheese.</title>
        <authorList>
            <consortium name="US DOE Joint Genome Institute (JGI-PGF)"/>
            <person name="Walter F."/>
            <person name="Albersmeier A."/>
            <person name="Kalinowski J."/>
            <person name="Ruckert C."/>
        </authorList>
    </citation>
    <scope>NUCLEOTIDE SEQUENCE</scope>
    <source>
        <strain evidence="3">JCM 3051</strain>
    </source>
</reference>
<dbReference type="GO" id="GO:0008270">
    <property type="term" value="F:zinc ion binding"/>
    <property type="evidence" value="ECO:0007669"/>
    <property type="project" value="InterPro"/>
</dbReference>
<comment type="cofactor">
    <cofactor evidence="2">
        <name>Zn(2+)</name>
        <dbReference type="ChEBI" id="CHEBI:29105"/>
    </cofactor>
    <text evidence="2">Binds 2 Zn(2+) ions per subunit. One is catalytic and the other provides a structural contribution.</text>
</comment>
<dbReference type="RefSeq" id="WP_171107749.1">
    <property type="nucleotide sequence ID" value="NZ_BMPT01000018.1"/>
</dbReference>
<evidence type="ECO:0000256" key="2">
    <source>
        <dbReference type="PIRSR" id="PIRSR001359-3"/>
    </source>
</evidence>
<feature type="binding site" evidence="2">
    <location>
        <position position="106"/>
    </location>
    <ligand>
        <name>Zn(2+)</name>
        <dbReference type="ChEBI" id="CHEBI:29105"/>
        <label>2</label>
    </ligand>
</feature>
<keyword evidence="2" id="KW-0479">Metal-binding</keyword>
<evidence type="ECO:0000313" key="3">
    <source>
        <dbReference type="EMBL" id="GGM38454.1"/>
    </source>
</evidence>
<feature type="binding site" evidence="2">
    <location>
        <position position="81"/>
    </location>
    <ligand>
        <name>Zn(2+)</name>
        <dbReference type="ChEBI" id="CHEBI:29105"/>
        <label>1</label>
        <note>catalytic</note>
    </ligand>
</feature>
<comment type="caution">
    <text evidence="3">The sequence shown here is derived from an EMBL/GenBank/DDBJ whole genome shotgun (WGS) entry which is preliminary data.</text>
</comment>
<feature type="binding site" evidence="2">
    <location>
        <position position="178"/>
    </location>
    <ligand>
        <name>Zn(2+)</name>
        <dbReference type="ChEBI" id="CHEBI:29105"/>
        <label>1</label>
        <note>catalytic</note>
    </ligand>
</feature>
<dbReference type="PIRSF" id="PIRSF001359">
    <property type="entry name" value="F_bP_aldolase_II"/>
    <property type="match status" value="1"/>
</dbReference>
<gene>
    <name evidence="3" type="ORF">GCM10010102_37550</name>
</gene>
<accession>A0A8H9L8R7</accession>
<dbReference type="AlphaFoldDB" id="A0A8H9L8R7"/>
<feature type="binding site" evidence="2">
    <location>
        <position position="136"/>
    </location>
    <ligand>
        <name>Zn(2+)</name>
        <dbReference type="ChEBI" id="CHEBI:29105"/>
        <label>2</label>
    </ligand>
</feature>
<name>A0A8H9L8R7_9MICO</name>
<feature type="binding site" evidence="2">
    <location>
        <position position="206"/>
    </location>
    <ligand>
        <name>Zn(2+)</name>
        <dbReference type="ChEBI" id="CHEBI:29105"/>
        <label>1</label>
        <note>catalytic</note>
    </ligand>
</feature>
<dbReference type="InterPro" id="IPR000771">
    <property type="entry name" value="FBA_II"/>
</dbReference>
<dbReference type="PANTHER" id="PTHR30304">
    <property type="entry name" value="D-TAGATOSE-1,6-BISPHOSPHATE ALDOLASE"/>
    <property type="match status" value="1"/>
</dbReference>
<feature type="active site" description="Proton donor" evidence="1">
    <location>
        <position position="80"/>
    </location>
</feature>
<dbReference type="InterPro" id="IPR013785">
    <property type="entry name" value="Aldolase_TIM"/>
</dbReference>
<protein>
    <submittedName>
        <fullName evidence="3">Fructose-bisphosphate aldolase</fullName>
    </submittedName>
</protein>
<dbReference type="SUPFAM" id="SSF51569">
    <property type="entry name" value="Aldolase"/>
    <property type="match status" value="1"/>
</dbReference>
<evidence type="ECO:0000313" key="4">
    <source>
        <dbReference type="Proteomes" id="UP000655589"/>
    </source>
</evidence>
<proteinExistence type="predicted"/>
<dbReference type="EMBL" id="BMPT01000018">
    <property type="protein sequence ID" value="GGM38454.1"/>
    <property type="molecule type" value="Genomic_DNA"/>
</dbReference>
<dbReference type="PANTHER" id="PTHR30304:SF0">
    <property type="entry name" value="D-TAGATOSE-1,6-BISPHOSPHATE ALDOLASE SUBUNIT GATY-RELATED"/>
    <property type="match status" value="1"/>
</dbReference>
<keyword evidence="2" id="KW-0862">Zinc</keyword>
<dbReference type="Pfam" id="PF01116">
    <property type="entry name" value="F_bP_aldolase"/>
    <property type="match status" value="1"/>
</dbReference>
<dbReference type="GO" id="GO:0005975">
    <property type="term" value="P:carbohydrate metabolic process"/>
    <property type="evidence" value="ECO:0007669"/>
    <property type="project" value="InterPro"/>
</dbReference>
<dbReference type="GO" id="GO:0016832">
    <property type="term" value="F:aldehyde-lyase activity"/>
    <property type="evidence" value="ECO:0007669"/>
    <property type="project" value="InterPro"/>
</dbReference>
<organism evidence="3 4">
    <name type="scientific">Promicromonospora citrea</name>
    <dbReference type="NCBI Taxonomy" id="43677"/>
    <lineage>
        <taxon>Bacteria</taxon>
        <taxon>Bacillati</taxon>
        <taxon>Actinomycetota</taxon>
        <taxon>Actinomycetes</taxon>
        <taxon>Micrococcales</taxon>
        <taxon>Promicromonosporaceae</taxon>
        <taxon>Promicromonospora</taxon>
    </lineage>
</organism>